<feature type="compositionally biased region" description="Basic and acidic residues" evidence="1">
    <location>
        <begin position="449"/>
        <end position="466"/>
    </location>
</feature>
<feature type="domain" description="Helix-turn-helix" evidence="2">
    <location>
        <begin position="279"/>
        <end position="335"/>
    </location>
</feature>
<organism evidence="3 4">
    <name type="scientific">Ranitomeya imitator</name>
    <name type="common">mimic poison frog</name>
    <dbReference type="NCBI Taxonomy" id="111125"/>
    <lineage>
        <taxon>Eukaryota</taxon>
        <taxon>Metazoa</taxon>
        <taxon>Chordata</taxon>
        <taxon>Craniata</taxon>
        <taxon>Vertebrata</taxon>
        <taxon>Euteleostomi</taxon>
        <taxon>Amphibia</taxon>
        <taxon>Batrachia</taxon>
        <taxon>Anura</taxon>
        <taxon>Neobatrachia</taxon>
        <taxon>Hyloidea</taxon>
        <taxon>Dendrobatidae</taxon>
        <taxon>Dendrobatinae</taxon>
        <taxon>Ranitomeya</taxon>
    </lineage>
</organism>
<feature type="region of interest" description="Disordered" evidence="1">
    <location>
        <begin position="598"/>
        <end position="619"/>
    </location>
</feature>
<feature type="region of interest" description="Disordered" evidence="1">
    <location>
        <begin position="500"/>
        <end position="522"/>
    </location>
</feature>
<proteinExistence type="predicted"/>
<dbReference type="PANTHER" id="PTHR21301:SF12">
    <property type="match status" value="1"/>
</dbReference>
<keyword evidence="4" id="KW-1185">Reference proteome</keyword>
<evidence type="ECO:0000256" key="1">
    <source>
        <dbReference type="SAM" id="MobiDB-lite"/>
    </source>
</evidence>
<gene>
    <name evidence="3" type="ORF">RIMI_LOCUS5498374</name>
</gene>
<sequence>MEREVPKRDFNNGEQISMLLESHKDGRHDRSQGPNILDSFQECIEEDLIELKKKSSCNHNRPNLSKLERKALEEIRGNQDLMVRRADKGGAVVLLNAGLYVQQNMVMLNNSNTYRRLQHDPTELFQKKLKHLLSEGFAIGALDKKLSEDLFVEHPIIPIFHSLPKIHKEVFPPTFRPIVAGIGSMGENLSTWVDMYLQPLISRLPGYIKDTKHLISSLDKTEWSGDCIFISCDVEALYPSLMHDLTISILRRHLQDYNLNSDSIITISPFRKNTATNSILHAKSCHPRHVIKNIPVGELYRFKRNSTTKEVYDRSKREVRGRLAHRGYPSWMLQRAESIVEDIDRETMLSKASSNRVSSEEHITFTTTYSPQFKEITDIIRKRIPMLSQDKKLNQILSKPDGNQGKHRVTKRGPALSYPMFTLVTSEDIAGSVVIVPPERPLTIGMHAPDNHEDDARQHGQESQDRSHHHVTSVRNQAQDKTRTWIRHETSHCQMLQHVGQAQLRVPSSSSDRSLDLTGDHSSQLDLDTFPCRSPARNSLSLQLPVLPNCEEWPKPSWPIERREAEDLEQAYVPTKDGSLIFGEEDFGLTSVKEQAQKDEALGGNKTGFLPVDKTPEMG</sequence>
<evidence type="ECO:0000313" key="3">
    <source>
        <dbReference type="EMBL" id="CAJ0933383.1"/>
    </source>
</evidence>
<comment type="caution">
    <text evidence="3">The sequence shown here is derived from an EMBL/GenBank/DDBJ whole genome shotgun (WGS) entry which is preliminary data.</text>
</comment>
<evidence type="ECO:0000259" key="2">
    <source>
        <dbReference type="Pfam" id="PF26215"/>
    </source>
</evidence>
<protein>
    <recommendedName>
        <fullName evidence="2">Helix-turn-helix domain-containing protein</fullName>
    </recommendedName>
</protein>
<dbReference type="Proteomes" id="UP001176940">
    <property type="component" value="Unassembled WGS sequence"/>
</dbReference>
<name>A0ABN9L9E2_9NEOB</name>
<accession>A0ABN9L9E2</accession>
<reference evidence="3" key="1">
    <citation type="submission" date="2023-07" db="EMBL/GenBank/DDBJ databases">
        <authorList>
            <person name="Stuckert A."/>
        </authorList>
    </citation>
    <scope>NUCLEOTIDE SEQUENCE</scope>
</reference>
<feature type="region of interest" description="Disordered" evidence="1">
    <location>
        <begin position="444"/>
        <end position="481"/>
    </location>
</feature>
<dbReference type="PANTHER" id="PTHR21301">
    <property type="entry name" value="REVERSE TRANSCRIPTASE"/>
    <property type="match status" value="1"/>
</dbReference>
<dbReference type="Pfam" id="PF26215">
    <property type="entry name" value="HTH_animal"/>
    <property type="match status" value="1"/>
</dbReference>
<dbReference type="EMBL" id="CAUEEQ010009428">
    <property type="protein sequence ID" value="CAJ0933383.1"/>
    <property type="molecule type" value="Genomic_DNA"/>
</dbReference>
<dbReference type="InterPro" id="IPR058912">
    <property type="entry name" value="HTH_animal"/>
</dbReference>
<evidence type="ECO:0000313" key="4">
    <source>
        <dbReference type="Proteomes" id="UP001176940"/>
    </source>
</evidence>